<evidence type="ECO:0000313" key="2">
    <source>
        <dbReference type="Proteomes" id="UP000299102"/>
    </source>
</evidence>
<proteinExistence type="predicted"/>
<comment type="caution">
    <text evidence="1">The sequence shown here is derived from an EMBL/GenBank/DDBJ whole genome shotgun (WGS) entry which is preliminary data.</text>
</comment>
<sequence>MTAAATVREWRRELCARAPYRPVYIRSNRDVTARCCCGFDCEPFIRSIFSPQECTVENQFRFQFFGGADVIPGFQLFQLERQWCHVQIQASSSVDLNSQFQHVSSRLPEWINRSKGLKRKCDSQKWSSQLK</sequence>
<dbReference type="Proteomes" id="UP000299102">
    <property type="component" value="Unassembled WGS sequence"/>
</dbReference>
<keyword evidence="2" id="KW-1185">Reference proteome</keyword>
<gene>
    <name evidence="1" type="ORF">EVAR_70913_1</name>
</gene>
<reference evidence="1 2" key="1">
    <citation type="journal article" date="2019" name="Commun. Biol.">
        <title>The bagworm genome reveals a unique fibroin gene that provides high tensile strength.</title>
        <authorList>
            <person name="Kono N."/>
            <person name="Nakamura H."/>
            <person name="Ohtoshi R."/>
            <person name="Tomita M."/>
            <person name="Numata K."/>
            <person name="Arakawa K."/>
        </authorList>
    </citation>
    <scope>NUCLEOTIDE SEQUENCE [LARGE SCALE GENOMIC DNA]</scope>
</reference>
<dbReference type="EMBL" id="BGZK01002994">
    <property type="protein sequence ID" value="GBP97731.1"/>
    <property type="molecule type" value="Genomic_DNA"/>
</dbReference>
<protein>
    <submittedName>
        <fullName evidence="1">Uncharacterized protein</fullName>
    </submittedName>
</protein>
<dbReference type="AlphaFoldDB" id="A0A4C2AA56"/>
<accession>A0A4C2AA56</accession>
<name>A0A4C2AA56_EUMVA</name>
<evidence type="ECO:0000313" key="1">
    <source>
        <dbReference type="EMBL" id="GBP97731.1"/>
    </source>
</evidence>
<organism evidence="1 2">
    <name type="scientific">Eumeta variegata</name>
    <name type="common">Bagworm moth</name>
    <name type="synonym">Eumeta japonica</name>
    <dbReference type="NCBI Taxonomy" id="151549"/>
    <lineage>
        <taxon>Eukaryota</taxon>
        <taxon>Metazoa</taxon>
        <taxon>Ecdysozoa</taxon>
        <taxon>Arthropoda</taxon>
        <taxon>Hexapoda</taxon>
        <taxon>Insecta</taxon>
        <taxon>Pterygota</taxon>
        <taxon>Neoptera</taxon>
        <taxon>Endopterygota</taxon>
        <taxon>Lepidoptera</taxon>
        <taxon>Glossata</taxon>
        <taxon>Ditrysia</taxon>
        <taxon>Tineoidea</taxon>
        <taxon>Psychidae</taxon>
        <taxon>Oiketicinae</taxon>
        <taxon>Eumeta</taxon>
    </lineage>
</organism>